<feature type="signal peptide" evidence="1">
    <location>
        <begin position="1"/>
        <end position="18"/>
    </location>
</feature>
<organism evidence="2 3">
    <name type="scientific">Toxocara canis</name>
    <name type="common">Canine roundworm</name>
    <dbReference type="NCBI Taxonomy" id="6265"/>
    <lineage>
        <taxon>Eukaryota</taxon>
        <taxon>Metazoa</taxon>
        <taxon>Ecdysozoa</taxon>
        <taxon>Nematoda</taxon>
        <taxon>Chromadorea</taxon>
        <taxon>Rhabditida</taxon>
        <taxon>Spirurina</taxon>
        <taxon>Ascaridomorpha</taxon>
        <taxon>Ascaridoidea</taxon>
        <taxon>Toxocaridae</taxon>
        <taxon>Toxocara</taxon>
    </lineage>
</organism>
<dbReference type="STRING" id="6265.A0A0B2W795"/>
<accession>A0A0B2W795</accession>
<feature type="chain" id="PRO_5002080879" evidence="1">
    <location>
        <begin position="19"/>
        <end position="160"/>
    </location>
</feature>
<dbReference type="OrthoDB" id="5822889at2759"/>
<dbReference type="PANTHER" id="PTHR37973:SF1">
    <property type="entry name" value="DICKKOPF_N DOMAIN-CONTAINING PROTEIN"/>
    <property type="match status" value="1"/>
</dbReference>
<name>A0A0B2W795_TOXCA</name>
<proteinExistence type="predicted"/>
<protein>
    <submittedName>
        <fullName evidence="2">Chondroitin proteoglycan 3</fullName>
    </submittedName>
</protein>
<dbReference type="Proteomes" id="UP000031036">
    <property type="component" value="Unassembled WGS sequence"/>
</dbReference>
<reference evidence="2 3" key="1">
    <citation type="submission" date="2014-11" db="EMBL/GenBank/DDBJ databases">
        <title>Genetic blueprint of the zoonotic pathogen Toxocara canis.</title>
        <authorList>
            <person name="Zhu X.-Q."/>
            <person name="Korhonen P.K."/>
            <person name="Cai H."/>
            <person name="Young N.D."/>
            <person name="Nejsum P."/>
            <person name="von Samson-Himmelstjerna G."/>
            <person name="Boag P.R."/>
            <person name="Tan P."/>
            <person name="Li Q."/>
            <person name="Min J."/>
            <person name="Yang Y."/>
            <person name="Wang X."/>
            <person name="Fang X."/>
            <person name="Hall R.S."/>
            <person name="Hofmann A."/>
            <person name="Sternberg P.W."/>
            <person name="Jex A.R."/>
            <person name="Gasser R.B."/>
        </authorList>
    </citation>
    <scope>NUCLEOTIDE SEQUENCE [LARGE SCALE GENOMIC DNA]</scope>
    <source>
        <strain evidence="2">PN_DK_2014</strain>
    </source>
</reference>
<dbReference type="PANTHER" id="PTHR37973">
    <property type="entry name" value="CHONDROITIN PROTEOGLYCAN 3"/>
    <property type="match status" value="1"/>
</dbReference>
<evidence type="ECO:0000313" key="2">
    <source>
        <dbReference type="EMBL" id="KHN89145.1"/>
    </source>
</evidence>
<comment type="caution">
    <text evidence="2">The sequence shown here is derived from an EMBL/GenBank/DDBJ whole genome shotgun (WGS) entry which is preliminary data.</text>
</comment>
<gene>
    <name evidence="2" type="primary">cpg-3</name>
    <name evidence="2" type="ORF">Tcan_10296</name>
</gene>
<dbReference type="EMBL" id="JPKZ01000024">
    <property type="protein sequence ID" value="KHN89145.1"/>
    <property type="molecule type" value="Genomic_DNA"/>
</dbReference>
<keyword evidence="3" id="KW-1185">Reference proteome</keyword>
<evidence type="ECO:0000256" key="1">
    <source>
        <dbReference type="SAM" id="SignalP"/>
    </source>
</evidence>
<evidence type="ECO:0000313" key="3">
    <source>
        <dbReference type="Proteomes" id="UP000031036"/>
    </source>
</evidence>
<dbReference type="OMA" id="CNCAACL"/>
<sequence length="160" mass="17014">MKLTKLCVICSLVALVVADKSHEKLNVKQAIASDLVDHTRESDQQRSKPTNNTTAQCVNDEPCFDDGDCLTGKCDGPFVGTCDCGACVNFRSCTDDSGCGGLQGACDSVAGFCNCIAGLKSNGFKHYSDALRSLCNMRHCDRNSSQLCFGLPCNAGHCIC</sequence>
<dbReference type="AlphaFoldDB" id="A0A0B2W795"/>
<keyword evidence="1" id="KW-0732">Signal</keyword>
<dbReference type="InterPro" id="IPR039260">
    <property type="entry name" value="Cpg-3"/>
</dbReference>